<dbReference type="InterPro" id="IPR014756">
    <property type="entry name" value="Ig_E-set"/>
</dbReference>
<dbReference type="GO" id="GO:0008482">
    <property type="term" value="F:sulfite oxidase activity"/>
    <property type="evidence" value="ECO:0007669"/>
    <property type="project" value="TreeGrafter"/>
</dbReference>
<feature type="domain" description="Oxidoreductase molybdopterin-binding" evidence="5">
    <location>
        <begin position="39"/>
        <end position="212"/>
    </location>
</feature>
<keyword evidence="3" id="KW-0479">Metal-binding</keyword>
<reference evidence="8" key="1">
    <citation type="submission" date="2016-05" db="EMBL/GenBank/DDBJ databases">
        <title>Paenibacillus oryzae. sp. nov., isolated from the rice root.</title>
        <authorList>
            <person name="Zhang J."/>
            <person name="Zhang X."/>
        </authorList>
    </citation>
    <scope>NUCLEOTIDE SEQUENCE [LARGE SCALE GENOMIC DNA]</scope>
    <source>
        <strain evidence="8">KCTC13222</strain>
    </source>
</reference>
<dbReference type="SUPFAM" id="SSF56524">
    <property type="entry name" value="Oxidoreductase molybdopterin-binding domain"/>
    <property type="match status" value="1"/>
</dbReference>
<dbReference type="Gene3D" id="2.60.40.650">
    <property type="match status" value="1"/>
</dbReference>
<comment type="cofactor">
    <cofactor evidence="1">
        <name>Mo-molybdopterin</name>
        <dbReference type="ChEBI" id="CHEBI:71302"/>
    </cofactor>
</comment>
<dbReference type="InterPro" id="IPR008335">
    <property type="entry name" value="Mopterin_OxRdtase_euk"/>
</dbReference>
<dbReference type="Proteomes" id="UP000093309">
    <property type="component" value="Unassembled WGS sequence"/>
</dbReference>
<evidence type="ECO:0000259" key="5">
    <source>
        <dbReference type="Pfam" id="PF00174"/>
    </source>
</evidence>
<keyword evidence="2" id="KW-0500">Molybdenum</keyword>
<dbReference type="PANTHER" id="PTHR19372">
    <property type="entry name" value="SULFITE REDUCTASE"/>
    <property type="match status" value="1"/>
</dbReference>
<evidence type="ECO:0000259" key="6">
    <source>
        <dbReference type="Pfam" id="PF03404"/>
    </source>
</evidence>
<dbReference type="PRINTS" id="PR00407">
    <property type="entry name" value="EUMOPTERIN"/>
</dbReference>
<dbReference type="STRING" id="512399.A8709_27430"/>
<protein>
    <recommendedName>
        <fullName evidence="9">Sulfite oxidase</fullName>
    </recommendedName>
</protein>
<evidence type="ECO:0008006" key="9">
    <source>
        <dbReference type="Google" id="ProtNLM"/>
    </source>
</evidence>
<dbReference type="EMBL" id="LYPC01000001">
    <property type="protein sequence ID" value="OCT17262.1"/>
    <property type="molecule type" value="Genomic_DNA"/>
</dbReference>
<organism evidence="7 8">
    <name type="scientific">Paenibacillus pectinilyticus</name>
    <dbReference type="NCBI Taxonomy" id="512399"/>
    <lineage>
        <taxon>Bacteria</taxon>
        <taxon>Bacillati</taxon>
        <taxon>Bacillota</taxon>
        <taxon>Bacilli</taxon>
        <taxon>Bacillales</taxon>
        <taxon>Paenibacillaceae</taxon>
        <taxon>Paenibacillus</taxon>
    </lineage>
</organism>
<sequence>MLYEPHLTTRKIIPENQEFPILSLSSRITPDHLFYRRNHCPYPAVDMRTWELQIGGYVDRPLCIRYPELIQMHQVSIPVTLECAGEKRGLFHPKKRGEQWELGASSHAVWTGVRLVDLLHAAGIQSNAIEVTFEGMDQGTRTDMPGVFAFIRSLPIEVALHPDVLIALYMNGEPLPFRHGYPARLIVPGWYGMASVKWLHRINIIDQPFQGPYQRVDYVYERHIEPVSEPVTKIRLNSTIARPSDQEVLARGEHWLIGTAISGEHPVAFVEISMDNGMSWQLAPWLDPHESYSWRRWYLKWTARTPGTYDIRVRATDAAGNVQSETADSNTKGYGYNAIHQIRVYVD</sequence>
<dbReference type="PANTHER" id="PTHR19372:SF7">
    <property type="entry name" value="SULFITE OXIDASE, MITOCHONDRIAL"/>
    <property type="match status" value="1"/>
</dbReference>
<dbReference type="AlphaFoldDB" id="A0A1C1A9I3"/>
<proteinExistence type="predicted"/>
<evidence type="ECO:0000256" key="1">
    <source>
        <dbReference type="ARBA" id="ARBA00001924"/>
    </source>
</evidence>
<evidence type="ECO:0000256" key="2">
    <source>
        <dbReference type="ARBA" id="ARBA00022505"/>
    </source>
</evidence>
<gene>
    <name evidence="7" type="ORF">A8709_27430</name>
</gene>
<dbReference type="SUPFAM" id="SSF81296">
    <property type="entry name" value="E set domains"/>
    <property type="match status" value="1"/>
</dbReference>
<evidence type="ECO:0000313" key="7">
    <source>
        <dbReference type="EMBL" id="OCT17262.1"/>
    </source>
</evidence>
<keyword evidence="8" id="KW-1185">Reference proteome</keyword>
<dbReference type="InterPro" id="IPR005066">
    <property type="entry name" value="MoCF_OxRdtse_dimer"/>
</dbReference>
<comment type="caution">
    <text evidence="7">The sequence shown here is derived from an EMBL/GenBank/DDBJ whole genome shotgun (WGS) entry which is preliminary data.</text>
</comment>
<dbReference type="Pfam" id="PF00174">
    <property type="entry name" value="Oxidored_molyb"/>
    <property type="match status" value="1"/>
</dbReference>
<dbReference type="GO" id="GO:0030151">
    <property type="term" value="F:molybdenum ion binding"/>
    <property type="evidence" value="ECO:0007669"/>
    <property type="project" value="InterPro"/>
</dbReference>
<feature type="domain" description="Moybdenum cofactor oxidoreductase dimerisation" evidence="6">
    <location>
        <begin position="232"/>
        <end position="345"/>
    </location>
</feature>
<dbReference type="CDD" id="cd02110">
    <property type="entry name" value="SO_family_Moco_dimer"/>
    <property type="match status" value="1"/>
</dbReference>
<accession>A0A1C1A9I3</accession>
<dbReference type="GO" id="GO:0043546">
    <property type="term" value="F:molybdopterin cofactor binding"/>
    <property type="evidence" value="ECO:0007669"/>
    <property type="project" value="TreeGrafter"/>
</dbReference>
<dbReference type="Pfam" id="PF03404">
    <property type="entry name" value="Mo-co_dimer"/>
    <property type="match status" value="1"/>
</dbReference>
<evidence type="ECO:0000256" key="3">
    <source>
        <dbReference type="ARBA" id="ARBA00022723"/>
    </source>
</evidence>
<dbReference type="GO" id="GO:0020037">
    <property type="term" value="F:heme binding"/>
    <property type="evidence" value="ECO:0007669"/>
    <property type="project" value="TreeGrafter"/>
</dbReference>
<name>A0A1C1A9I3_9BACL</name>
<evidence type="ECO:0000256" key="4">
    <source>
        <dbReference type="ARBA" id="ARBA00023002"/>
    </source>
</evidence>
<evidence type="ECO:0000313" key="8">
    <source>
        <dbReference type="Proteomes" id="UP000093309"/>
    </source>
</evidence>
<dbReference type="GO" id="GO:0006790">
    <property type="term" value="P:sulfur compound metabolic process"/>
    <property type="evidence" value="ECO:0007669"/>
    <property type="project" value="TreeGrafter"/>
</dbReference>
<keyword evidence="4" id="KW-0560">Oxidoreductase</keyword>
<dbReference type="InterPro" id="IPR000572">
    <property type="entry name" value="OxRdtase_Mopterin-bd_dom"/>
</dbReference>
<dbReference type="InterPro" id="IPR036374">
    <property type="entry name" value="OxRdtase_Mopterin-bd_sf"/>
</dbReference>
<dbReference type="Gene3D" id="3.90.420.10">
    <property type="entry name" value="Oxidoreductase, molybdopterin-binding domain"/>
    <property type="match status" value="1"/>
</dbReference>